<accession>A0A6J5TKY3</accession>
<evidence type="ECO:0000313" key="1">
    <source>
        <dbReference type="EMBL" id="CAB4264453.1"/>
    </source>
</evidence>
<dbReference type="Proteomes" id="UP000507222">
    <property type="component" value="Unassembled WGS sequence"/>
</dbReference>
<dbReference type="AlphaFoldDB" id="A0A6J5TKY3"/>
<protein>
    <submittedName>
        <fullName evidence="1">Uncharacterized protein</fullName>
    </submittedName>
</protein>
<name>A0A6J5TKY3_PRUAR</name>
<sequence>MLKNVDTLSHDFFMHYPPSEKLDTLPVVGCITDGGNRNRVIGPAEWRKISPLIRLEYSLCGTTIGFL</sequence>
<gene>
    <name evidence="1" type="ORF">CURHAP_LOCUS6262</name>
</gene>
<dbReference type="EMBL" id="CAEKDK010000001">
    <property type="protein sequence ID" value="CAB4264453.1"/>
    <property type="molecule type" value="Genomic_DNA"/>
</dbReference>
<proteinExistence type="predicted"/>
<organism evidence="1 2">
    <name type="scientific">Prunus armeniaca</name>
    <name type="common">Apricot</name>
    <name type="synonym">Armeniaca vulgaris</name>
    <dbReference type="NCBI Taxonomy" id="36596"/>
    <lineage>
        <taxon>Eukaryota</taxon>
        <taxon>Viridiplantae</taxon>
        <taxon>Streptophyta</taxon>
        <taxon>Embryophyta</taxon>
        <taxon>Tracheophyta</taxon>
        <taxon>Spermatophyta</taxon>
        <taxon>Magnoliopsida</taxon>
        <taxon>eudicotyledons</taxon>
        <taxon>Gunneridae</taxon>
        <taxon>Pentapetalae</taxon>
        <taxon>rosids</taxon>
        <taxon>fabids</taxon>
        <taxon>Rosales</taxon>
        <taxon>Rosaceae</taxon>
        <taxon>Amygdaloideae</taxon>
        <taxon>Amygdaleae</taxon>
        <taxon>Prunus</taxon>
    </lineage>
</organism>
<reference evidence="1 2" key="1">
    <citation type="submission" date="2020-05" db="EMBL/GenBank/DDBJ databases">
        <authorList>
            <person name="Campoy J."/>
            <person name="Schneeberger K."/>
            <person name="Spophaly S."/>
        </authorList>
    </citation>
    <scope>NUCLEOTIDE SEQUENCE [LARGE SCALE GENOMIC DNA]</scope>
    <source>
        <strain evidence="1">PruArmRojPasFocal</strain>
    </source>
</reference>
<evidence type="ECO:0000313" key="2">
    <source>
        <dbReference type="Proteomes" id="UP000507222"/>
    </source>
</evidence>